<name>A0ABY7G3G3_MYAAR</name>
<keyword evidence="3" id="KW-1185">Reference proteome</keyword>
<evidence type="ECO:0000313" key="3">
    <source>
        <dbReference type="Proteomes" id="UP001164746"/>
    </source>
</evidence>
<accession>A0ABY7G3G3</accession>
<evidence type="ECO:0000256" key="1">
    <source>
        <dbReference type="SAM" id="MobiDB-lite"/>
    </source>
</evidence>
<sequence length="203" mass="23336">MTRFVGRKQALDEGHKSSKANTGGRKGVAGPDFKAEIEIDLKTAEQLDAPGEPWITVFKEQLNESKMNLEVLQRLDSIDMNLQSLKEQRIPESGSSVPNNQCNTRIERTDPESIFKEKDQRKTKLKMDKDDINAPTNLCKLVTREVYQQIDHKDGEPLFNNPKYLEMSTGKNLIHTNLFICVYLLNVRHSPDYTEHCNKNYKQ</sequence>
<gene>
    <name evidence="2" type="ORF">MAR_013387</name>
</gene>
<proteinExistence type="predicted"/>
<protein>
    <submittedName>
        <fullName evidence="2">Uncharacterized protein</fullName>
    </submittedName>
</protein>
<organism evidence="2 3">
    <name type="scientific">Mya arenaria</name>
    <name type="common">Soft-shell clam</name>
    <dbReference type="NCBI Taxonomy" id="6604"/>
    <lineage>
        <taxon>Eukaryota</taxon>
        <taxon>Metazoa</taxon>
        <taxon>Spiralia</taxon>
        <taxon>Lophotrochozoa</taxon>
        <taxon>Mollusca</taxon>
        <taxon>Bivalvia</taxon>
        <taxon>Autobranchia</taxon>
        <taxon>Heteroconchia</taxon>
        <taxon>Euheterodonta</taxon>
        <taxon>Imparidentia</taxon>
        <taxon>Neoheterodontei</taxon>
        <taxon>Myida</taxon>
        <taxon>Myoidea</taxon>
        <taxon>Myidae</taxon>
        <taxon>Mya</taxon>
    </lineage>
</organism>
<dbReference type="EMBL" id="CP111026">
    <property type="protein sequence ID" value="WAR27683.1"/>
    <property type="molecule type" value="Genomic_DNA"/>
</dbReference>
<dbReference type="Proteomes" id="UP001164746">
    <property type="component" value="Chromosome 15"/>
</dbReference>
<reference evidence="2" key="1">
    <citation type="submission" date="2022-11" db="EMBL/GenBank/DDBJ databases">
        <title>Centuries of genome instability and evolution in soft-shell clam transmissible cancer (bioRxiv).</title>
        <authorList>
            <person name="Hart S.F.M."/>
            <person name="Yonemitsu M.A."/>
            <person name="Giersch R.M."/>
            <person name="Beal B.F."/>
            <person name="Arriagada G."/>
            <person name="Davis B.W."/>
            <person name="Ostrander E.A."/>
            <person name="Goff S.P."/>
            <person name="Metzger M.J."/>
        </authorList>
    </citation>
    <scope>NUCLEOTIDE SEQUENCE</scope>
    <source>
        <strain evidence="2">MELC-2E11</strain>
        <tissue evidence="2">Siphon/mantle</tissue>
    </source>
</reference>
<feature type="region of interest" description="Disordered" evidence="1">
    <location>
        <begin position="1"/>
        <end position="31"/>
    </location>
</feature>
<evidence type="ECO:0000313" key="2">
    <source>
        <dbReference type="EMBL" id="WAR27683.1"/>
    </source>
</evidence>